<dbReference type="FunFam" id="2.40.70.10:FF:000031">
    <property type="entry name" value="Aspartyl protease AED1"/>
    <property type="match status" value="1"/>
</dbReference>
<accession>B4FYP5</accession>
<dbReference type="Gene3D" id="2.40.70.10">
    <property type="entry name" value="Acid Proteases"/>
    <property type="match status" value="2"/>
</dbReference>
<dbReference type="PANTHER" id="PTHR13683:SF809">
    <property type="entry name" value="PEPTIDASE A1 DOMAIN-CONTAINING PROTEIN"/>
    <property type="match status" value="1"/>
</dbReference>
<dbReference type="InterPro" id="IPR033121">
    <property type="entry name" value="PEPTIDASE_A1"/>
</dbReference>
<organism evidence="7">
    <name type="scientific">Zea mays</name>
    <name type="common">Maize</name>
    <dbReference type="NCBI Taxonomy" id="4577"/>
    <lineage>
        <taxon>Eukaryota</taxon>
        <taxon>Viridiplantae</taxon>
        <taxon>Streptophyta</taxon>
        <taxon>Embryophyta</taxon>
        <taxon>Tracheophyta</taxon>
        <taxon>Spermatophyta</taxon>
        <taxon>Magnoliopsida</taxon>
        <taxon>Liliopsida</taxon>
        <taxon>Poales</taxon>
        <taxon>Poaceae</taxon>
        <taxon>PACMAD clade</taxon>
        <taxon>Panicoideae</taxon>
        <taxon>Andropogonodae</taxon>
        <taxon>Andropogoneae</taxon>
        <taxon>Tripsacinae</taxon>
        <taxon>Zea</taxon>
    </lineage>
</organism>
<comment type="similarity">
    <text evidence="1 3">Belongs to the peptidase A1 family.</text>
</comment>
<dbReference type="EMBL" id="BT042233">
    <property type="protein sequence ID" value="ACF87238.1"/>
    <property type="molecule type" value="mRNA"/>
</dbReference>
<name>B4FYP5_MAIZE</name>
<dbReference type="Pfam" id="PF14543">
    <property type="entry name" value="TAXi_N"/>
    <property type="match status" value="1"/>
</dbReference>
<evidence type="ECO:0000256" key="3">
    <source>
        <dbReference type="RuleBase" id="RU000454"/>
    </source>
</evidence>
<keyword evidence="3" id="KW-0645">Protease</keyword>
<evidence type="ECO:0000256" key="4">
    <source>
        <dbReference type="SAM" id="MobiDB-lite"/>
    </source>
</evidence>
<protein>
    <recommendedName>
        <fullName evidence="6">Peptidase A1 domain-containing protein</fullName>
    </recommendedName>
</protein>
<dbReference type="InterPro" id="IPR032861">
    <property type="entry name" value="TAXi_N"/>
</dbReference>
<dbReference type="SUPFAM" id="SSF50630">
    <property type="entry name" value="Acid proteases"/>
    <property type="match status" value="1"/>
</dbReference>
<reference evidence="7" key="1">
    <citation type="journal article" date="2009" name="PLoS Genet.">
        <title>Sequencing, mapping, and analysis of 27,455 maize full-length cDNAs.</title>
        <authorList>
            <person name="Soderlund C."/>
            <person name="Descour A."/>
            <person name="Kudrna D."/>
            <person name="Bomhoff M."/>
            <person name="Boyd L."/>
            <person name="Currie J."/>
            <person name="Angelova A."/>
            <person name="Collura K."/>
            <person name="Wissotski M."/>
            <person name="Ashley E."/>
            <person name="Morrow D."/>
            <person name="Fernandes J."/>
            <person name="Walbot V."/>
            <person name="Yu Y."/>
        </authorList>
    </citation>
    <scope>NUCLEOTIDE SEQUENCE</scope>
    <source>
        <strain evidence="7">B73</strain>
    </source>
</reference>
<dbReference type="InterPro" id="IPR001461">
    <property type="entry name" value="Aspartic_peptidase_A1"/>
</dbReference>
<dbReference type="Pfam" id="PF14541">
    <property type="entry name" value="TAXi_C"/>
    <property type="match status" value="1"/>
</dbReference>
<dbReference type="ExpressionAtlas" id="B4FYP5">
    <property type="expression patterns" value="baseline and differential"/>
</dbReference>
<dbReference type="PROSITE" id="PS51767">
    <property type="entry name" value="PEPTIDASE_A1"/>
    <property type="match status" value="1"/>
</dbReference>
<feature type="active site" evidence="2">
    <location>
        <position position="349"/>
    </location>
</feature>
<feature type="domain" description="Peptidase A1" evidence="6">
    <location>
        <begin position="129"/>
        <end position="462"/>
    </location>
</feature>
<evidence type="ECO:0000256" key="5">
    <source>
        <dbReference type="SAM" id="SignalP"/>
    </source>
</evidence>
<feature type="region of interest" description="Disordered" evidence="4">
    <location>
        <begin position="88"/>
        <end position="119"/>
    </location>
</feature>
<feature type="chain" id="PRO_5002805838" description="Peptidase A1 domain-containing protein" evidence="5">
    <location>
        <begin position="19"/>
        <end position="467"/>
    </location>
</feature>
<feature type="signal peptide" evidence="5">
    <location>
        <begin position="1"/>
        <end position="18"/>
    </location>
</feature>
<keyword evidence="3" id="KW-0064">Aspartyl protease</keyword>
<dbReference type="RefSeq" id="NP_001130675.1">
    <property type="nucleotide sequence ID" value="NM_001137203.1"/>
</dbReference>
<evidence type="ECO:0000313" key="7">
    <source>
        <dbReference type="EMBL" id="ACF87238.1"/>
    </source>
</evidence>
<keyword evidence="5" id="KW-0732">Signal</keyword>
<dbReference type="FunFam" id="2.40.70.10:FF:000013">
    <property type="entry name" value="Aspartyl protease AED1"/>
    <property type="match status" value="1"/>
</dbReference>
<evidence type="ECO:0000256" key="2">
    <source>
        <dbReference type="PIRSR" id="PIRSR601461-1"/>
    </source>
</evidence>
<dbReference type="InterPro" id="IPR001969">
    <property type="entry name" value="Aspartic_peptidase_AS"/>
</dbReference>
<feature type="active site" evidence="2">
    <location>
        <position position="147"/>
    </location>
</feature>
<dbReference type="PANTHER" id="PTHR13683">
    <property type="entry name" value="ASPARTYL PROTEASES"/>
    <property type="match status" value="1"/>
</dbReference>
<proteinExistence type="evidence at transcript level"/>
<dbReference type="GO" id="GO:0004190">
    <property type="term" value="F:aspartic-type endopeptidase activity"/>
    <property type="evidence" value="ECO:0007669"/>
    <property type="project" value="UniProtKB-KW"/>
</dbReference>
<dbReference type="InterPro" id="IPR032799">
    <property type="entry name" value="TAXi_C"/>
</dbReference>
<dbReference type="GeneID" id="100191778"/>
<dbReference type="PRINTS" id="PR00792">
    <property type="entry name" value="PEPSIN"/>
</dbReference>
<dbReference type="GO" id="GO:0006508">
    <property type="term" value="P:proteolysis"/>
    <property type="evidence" value="ECO:0007669"/>
    <property type="project" value="UniProtKB-KW"/>
</dbReference>
<dbReference type="KEGG" id="zma:100191778"/>
<dbReference type="PROSITE" id="PS00141">
    <property type="entry name" value="ASP_PROTEASE"/>
    <property type="match status" value="1"/>
</dbReference>
<evidence type="ECO:0000256" key="1">
    <source>
        <dbReference type="ARBA" id="ARBA00007447"/>
    </source>
</evidence>
<dbReference type="MEROPS" id="A01.050"/>
<dbReference type="OrthoDB" id="2747330at2759"/>
<dbReference type="AlphaFoldDB" id="B4FYP5"/>
<sequence>MALLRLLAISLLFAVATPVRDIAHDACSSEVKDFQHLNNSSGLHLTLHHPQSPCSPAPLPADLPFSAVLAHDGARVASLAARLAKTPSSRPTLLDESRAGSSSSSSPDDESSLASVPLGPGTSVGVGNYVTRMGLGTPAKSYVMVVDTGSSLTWLQCSPCVVSCHRQSGPVFNPKASSSYTSVSCSAQQCSDLTTATLSPASCSTSNVCIYQASYGDSSFSVGYLSKDTVSFGSTSVPNFYYGCGQDNEGLFGQSAGLIGLARNKLSLLYQLAPSMGYSFSYCLPTSSSSSSGYLSIGSYNPGQYSYTPMASSSLDDSLYFIKMTGIKVAGKPLSVSSSAYSSLPTIIDSGTVITRLPTGVYSALSKAVAGAMKGTPRASAFSILDTCFQGQAARLRVPEVTMAFAGGAALKLAARNLLVDVDSATTCLAFAPARSAAIIGNTQQQTFSVVYDVKNSKIGFAAGGCS</sequence>
<keyword evidence="3" id="KW-0378">Hydrolase</keyword>
<dbReference type="InterPro" id="IPR021109">
    <property type="entry name" value="Peptidase_aspartic_dom_sf"/>
</dbReference>
<evidence type="ECO:0000259" key="6">
    <source>
        <dbReference type="PROSITE" id="PS51767"/>
    </source>
</evidence>